<dbReference type="EMBL" id="JARKNE010000013">
    <property type="protein sequence ID" value="KAK5771333.1"/>
    <property type="molecule type" value="Genomic_DNA"/>
</dbReference>
<keyword evidence="2" id="KW-1185">Reference proteome</keyword>
<evidence type="ECO:0000313" key="2">
    <source>
        <dbReference type="Proteomes" id="UP001358586"/>
    </source>
</evidence>
<proteinExistence type="predicted"/>
<evidence type="ECO:0000313" key="1">
    <source>
        <dbReference type="EMBL" id="KAK5771333.1"/>
    </source>
</evidence>
<dbReference type="Proteomes" id="UP001358586">
    <property type="component" value="Chromosome 13"/>
</dbReference>
<organism evidence="1 2">
    <name type="scientific">Gossypium arboreum</name>
    <name type="common">Tree cotton</name>
    <name type="synonym">Gossypium nanking</name>
    <dbReference type="NCBI Taxonomy" id="29729"/>
    <lineage>
        <taxon>Eukaryota</taxon>
        <taxon>Viridiplantae</taxon>
        <taxon>Streptophyta</taxon>
        <taxon>Embryophyta</taxon>
        <taxon>Tracheophyta</taxon>
        <taxon>Spermatophyta</taxon>
        <taxon>Magnoliopsida</taxon>
        <taxon>eudicotyledons</taxon>
        <taxon>Gunneridae</taxon>
        <taxon>Pentapetalae</taxon>
        <taxon>rosids</taxon>
        <taxon>malvids</taxon>
        <taxon>Malvales</taxon>
        <taxon>Malvaceae</taxon>
        <taxon>Malvoideae</taxon>
        <taxon>Gossypium</taxon>
    </lineage>
</organism>
<reference evidence="1 2" key="1">
    <citation type="submission" date="2023-03" db="EMBL/GenBank/DDBJ databases">
        <title>WGS of Gossypium arboreum.</title>
        <authorList>
            <person name="Yu D."/>
        </authorList>
    </citation>
    <scope>NUCLEOTIDE SEQUENCE [LARGE SCALE GENOMIC DNA]</scope>
    <source>
        <tissue evidence="1">Leaf</tissue>
    </source>
</reference>
<accession>A0ABR0ME22</accession>
<gene>
    <name evidence="1" type="ORF">PVK06_047531</name>
</gene>
<protein>
    <submittedName>
        <fullName evidence="1">Uncharacterized protein</fullName>
    </submittedName>
</protein>
<sequence>MMPMADLVENIPEQIDSLIRNIEVPKEDGMELLEAEGEEGNFQAKCYIQGWIFFSI</sequence>
<comment type="caution">
    <text evidence="1">The sequence shown here is derived from an EMBL/GenBank/DDBJ whole genome shotgun (WGS) entry which is preliminary data.</text>
</comment>
<name>A0ABR0ME22_GOSAR</name>